<evidence type="ECO:0000313" key="1">
    <source>
        <dbReference type="EMBL" id="TVY51249.1"/>
    </source>
</evidence>
<dbReference type="OrthoDB" id="424465at2759"/>
<dbReference type="EMBL" id="QGMG01000867">
    <property type="protein sequence ID" value="TVY51249.1"/>
    <property type="molecule type" value="Genomic_DNA"/>
</dbReference>
<accession>A0A7D8UMN9</accession>
<reference evidence="1 2" key="1">
    <citation type="submission" date="2018-05" db="EMBL/GenBank/DDBJ databases">
        <title>Whole genome sequencing for identification of molecular markers to develop diagnostic detection tools for the regulated plant pathogen Lachnellula willkommii.</title>
        <authorList>
            <person name="Giroux E."/>
            <person name="Bilodeau G."/>
        </authorList>
    </citation>
    <scope>NUCLEOTIDE SEQUENCE [LARGE SCALE GENOMIC DNA]</scope>
    <source>
        <strain evidence="1 2">CBS 625.97</strain>
    </source>
</reference>
<sequence length="110" mass="11795">MKAAKILGDLGSSKALNIRPSGGVGIGVDSLDVPREESSLSIPPHILGAKPLGNKYTATSDAKDSIGYFQIFPDEVLALFLEYLEAPQLLVLGSTCKFISDDIWKALFIE</sequence>
<name>A0A7D8UMN9_9HELO</name>
<gene>
    <name evidence="1" type="ORF">LCER1_G006331</name>
</gene>
<proteinExistence type="predicted"/>
<dbReference type="SUPFAM" id="SSF81383">
    <property type="entry name" value="F-box domain"/>
    <property type="match status" value="1"/>
</dbReference>
<evidence type="ECO:0000313" key="2">
    <source>
        <dbReference type="Proteomes" id="UP000481288"/>
    </source>
</evidence>
<dbReference type="AlphaFoldDB" id="A0A7D8UMN9"/>
<organism evidence="1 2">
    <name type="scientific">Lachnellula cervina</name>
    <dbReference type="NCBI Taxonomy" id="1316786"/>
    <lineage>
        <taxon>Eukaryota</taxon>
        <taxon>Fungi</taxon>
        <taxon>Dikarya</taxon>
        <taxon>Ascomycota</taxon>
        <taxon>Pezizomycotina</taxon>
        <taxon>Leotiomycetes</taxon>
        <taxon>Helotiales</taxon>
        <taxon>Lachnaceae</taxon>
        <taxon>Lachnellula</taxon>
    </lineage>
</organism>
<evidence type="ECO:0008006" key="3">
    <source>
        <dbReference type="Google" id="ProtNLM"/>
    </source>
</evidence>
<dbReference type="Proteomes" id="UP000481288">
    <property type="component" value="Unassembled WGS sequence"/>
</dbReference>
<keyword evidence="2" id="KW-1185">Reference proteome</keyword>
<protein>
    <recommendedName>
        <fullName evidence="3">F-box domain-containing protein</fullName>
    </recommendedName>
</protein>
<dbReference type="InterPro" id="IPR036047">
    <property type="entry name" value="F-box-like_dom_sf"/>
</dbReference>
<comment type="caution">
    <text evidence="1">The sequence shown here is derived from an EMBL/GenBank/DDBJ whole genome shotgun (WGS) entry which is preliminary data.</text>
</comment>